<feature type="compositionally biased region" description="Basic and acidic residues" evidence="1">
    <location>
        <begin position="1"/>
        <end position="13"/>
    </location>
</feature>
<protein>
    <submittedName>
        <fullName evidence="2">Uncharacterized protein</fullName>
    </submittedName>
</protein>
<dbReference type="AlphaFoldDB" id="A0A9P8D305"/>
<accession>A0A9P8D305</accession>
<sequence>MEGNVDGDKDHGIASENASGPSRTTTRRSARKRKLPPAGSDNQDASPGANRKGKQPLRRNDPQMLLEHSHLRSDALRVTEFAVDLA</sequence>
<feature type="region of interest" description="Disordered" evidence="1">
    <location>
        <begin position="1"/>
        <end position="68"/>
    </location>
</feature>
<dbReference type="Proteomes" id="UP000717515">
    <property type="component" value="Unassembled WGS sequence"/>
</dbReference>
<feature type="compositionally biased region" description="Basic residues" evidence="1">
    <location>
        <begin position="25"/>
        <end position="35"/>
    </location>
</feature>
<organism evidence="2 3">
    <name type="scientific">Mortierella alpina</name>
    <name type="common">Oleaginous fungus</name>
    <name type="synonym">Mortierella renispora</name>
    <dbReference type="NCBI Taxonomy" id="64518"/>
    <lineage>
        <taxon>Eukaryota</taxon>
        <taxon>Fungi</taxon>
        <taxon>Fungi incertae sedis</taxon>
        <taxon>Mucoromycota</taxon>
        <taxon>Mortierellomycotina</taxon>
        <taxon>Mortierellomycetes</taxon>
        <taxon>Mortierellales</taxon>
        <taxon>Mortierellaceae</taxon>
        <taxon>Mortierella</taxon>
    </lineage>
</organism>
<proteinExistence type="predicted"/>
<reference evidence="2" key="1">
    <citation type="submission" date="2021-07" db="EMBL/GenBank/DDBJ databases">
        <title>Draft genome of Mortierella alpina, strain LL118, isolated from an aspen leaf litter sample.</title>
        <authorList>
            <person name="Yang S."/>
            <person name="Vinatzer B.A."/>
        </authorList>
    </citation>
    <scope>NUCLEOTIDE SEQUENCE</scope>
    <source>
        <strain evidence="2">LL118</strain>
    </source>
</reference>
<evidence type="ECO:0000256" key="1">
    <source>
        <dbReference type="SAM" id="MobiDB-lite"/>
    </source>
</evidence>
<evidence type="ECO:0000313" key="3">
    <source>
        <dbReference type="Proteomes" id="UP000717515"/>
    </source>
</evidence>
<name>A0A9P8D305_MORAP</name>
<gene>
    <name evidence="2" type="ORF">KVV02_003829</name>
</gene>
<dbReference type="EMBL" id="JAIFTL010000003">
    <property type="protein sequence ID" value="KAG9327584.1"/>
    <property type="molecule type" value="Genomic_DNA"/>
</dbReference>
<comment type="caution">
    <text evidence="2">The sequence shown here is derived from an EMBL/GenBank/DDBJ whole genome shotgun (WGS) entry which is preliminary data.</text>
</comment>
<evidence type="ECO:0000313" key="2">
    <source>
        <dbReference type="EMBL" id="KAG9327584.1"/>
    </source>
</evidence>